<name>A0A557SVX4_9ARCH</name>
<evidence type="ECO:0000313" key="4">
    <source>
        <dbReference type="Proteomes" id="UP000315289"/>
    </source>
</evidence>
<feature type="transmembrane region" description="Helical" evidence="2">
    <location>
        <begin position="21"/>
        <end position="40"/>
    </location>
</feature>
<evidence type="ECO:0000256" key="1">
    <source>
        <dbReference type="SAM" id="MobiDB-lite"/>
    </source>
</evidence>
<keyword evidence="2" id="KW-1133">Transmembrane helix</keyword>
<reference evidence="3 4" key="1">
    <citation type="journal article" date="2019" name="Front. Microbiol.">
        <title>Ammonia Oxidation by the Arctic Terrestrial Thaumarchaeote Candidatus Nitrosocosmicus arcticus Is Stimulated by Increasing Temperatures.</title>
        <authorList>
            <person name="Alves R.J.E."/>
            <person name="Kerou M."/>
            <person name="Zappe A."/>
            <person name="Bittner R."/>
            <person name="Abby S.S."/>
            <person name="Schmidt H.A."/>
            <person name="Pfeifer K."/>
            <person name="Schleper C."/>
        </authorList>
    </citation>
    <scope>NUCLEOTIDE SEQUENCE [LARGE SCALE GENOMIC DNA]</scope>
    <source>
        <strain evidence="3 4">Kfb</strain>
    </source>
</reference>
<keyword evidence="2" id="KW-0472">Membrane</keyword>
<dbReference type="Proteomes" id="UP000315289">
    <property type="component" value="Unassembled WGS sequence"/>
</dbReference>
<protein>
    <submittedName>
        <fullName evidence="3">Uncharacterized protein</fullName>
    </submittedName>
</protein>
<dbReference type="RefSeq" id="WP_222424838.1">
    <property type="nucleotide sequence ID" value="NZ_ML675582.1"/>
</dbReference>
<accession>A0A557SVX4</accession>
<proteinExistence type="predicted"/>
<dbReference type="EMBL" id="VOAH01000006">
    <property type="protein sequence ID" value="TVP40756.1"/>
    <property type="molecule type" value="Genomic_DNA"/>
</dbReference>
<gene>
    <name evidence="3" type="ORF">NARC_60143</name>
</gene>
<evidence type="ECO:0000256" key="2">
    <source>
        <dbReference type="SAM" id="Phobius"/>
    </source>
</evidence>
<keyword evidence="2" id="KW-0812">Transmembrane</keyword>
<organism evidence="3 4">
    <name type="scientific">Candidatus Nitrosocosmicus arcticus</name>
    <dbReference type="NCBI Taxonomy" id="2035267"/>
    <lineage>
        <taxon>Archaea</taxon>
        <taxon>Nitrososphaerota</taxon>
        <taxon>Nitrososphaeria</taxon>
        <taxon>Nitrososphaerales</taxon>
        <taxon>Nitrososphaeraceae</taxon>
        <taxon>Candidatus Nitrosocosmicus</taxon>
    </lineage>
</organism>
<keyword evidence="4" id="KW-1185">Reference proteome</keyword>
<feature type="region of interest" description="Disordered" evidence="1">
    <location>
        <begin position="66"/>
        <end position="86"/>
    </location>
</feature>
<feature type="compositionally biased region" description="Low complexity" evidence="1">
    <location>
        <begin position="66"/>
        <end position="84"/>
    </location>
</feature>
<dbReference type="AlphaFoldDB" id="A0A557SVX4"/>
<evidence type="ECO:0000313" key="3">
    <source>
        <dbReference type="EMBL" id="TVP40756.1"/>
    </source>
</evidence>
<sequence>MLKFNTNYENIDNMKSTTLMVMLILIIPSSLIFSLSSFIVSPNQSALAACNETTDLNVVCNEQHNSRSNTYTTTTSSNTTTSNTVDSDEELESALCLDITCSLTDDYIQDYETDTEEGLPEVIDY</sequence>
<comment type="caution">
    <text evidence="3">The sequence shown here is derived from an EMBL/GenBank/DDBJ whole genome shotgun (WGS) entry which is preliminary data.</text>
</comment>